<organism evidence="2 3">
    <name type="scientific">Peronospora matthiolae</name>
    <dbReference type="NCBI Taxonomy" id="2874970"/>
    <lineage>
        <taxon>Eukaryota</taxon>
        <taxon>Sar</taxon>
        <taxon>Stramenopiles</taxon>
        <taxon>Oomycota</taxon>
        <taxon>Peronosporomycetes</taxon>
        <taxon>Peronosporales</taxon>
        <taxon>Peronosporaceae</taxon>
        <taxon>Peronospora</taxon>
    </lineage>
</organism>
<evidence type="ECO:0000313" key="3">
    <source>
        <dbReference type="Proteomes" id="UP001162060"/>
    </source>
</evidence>
<gene>
    <name evidence="2" type="ORF">PM001_LOCUS23068</name>
</gene>
<dbReference type="EMBL" id="CAKLBY020000228">
    <property type="protein sequence ID" value="CAK7937918.1"/>
    <property type="molecule type" value="Genomic_DNA"/>
</dbReference>
<proteinExistence type="predicted"/>
<protein>
    <submittedName>
        <fullName evidence="2">Uncharacterized protein</fullName>
    </submittedName>
</protein>
<feature type="region of interest" description="Disordered" evidence="1">
    <location>
        <begin position="31"/>
        <end position="50"/>
    </location>
</feature>
<comment type="caution">
    <text evidence="2">The sequence shown here is derived from an EMBL/GenBank/DDBJ whole genome shotgun (WGS) entry which is preliminary data.</text>
</comment>
<accession>A0AAV1UXF0</accession>
<dbReference type="Proteomes" id="UP001162060">
    <property type="component" value="Unassembled WGS sequence"/>
</dbReference>
<evidence type="ECO:0000313" key="2">
    <source>
        <dbReference type="EMBL" id="CAK7937918.1"/>
    </source>
</evidence>
<name>A0AAV1UXF0_9STRA</name>
<dbReference type="AlphaFoldDB" id="A0AAV1UXF0"/>
<reference evidence="2" key="1">
    <citation type="submission" date="2024-01" db="EMBL/GenBank/DDBJ databases">
        <authorList>
            <person name="Webb A."/>
        </authorList>
    </citation>
    <scope>NUCLEOTIDE SEQUENCE</scope>
    <source>
        <strain evidence="2">Pm1</strain>
    </source>
</reference>
<sequence length="66" mass="7484">MLIEVKEKLLKECERLERKDTTPERAFKVNTGRFKGNKGNGRKWSDQKKNANGFEASVLSATKLGT</sequence>
<evidence type="ECO:0000256" key="1">
    <source>
        <dbReference type="SAM" id="MobiDB-lite"/>
    </source>
</evidence>